<proteinExistence type="predicted"/>
<gene>
    <name evidence="2" type="ORF">Q4535_16280</name>
</gene>
<dbReference type="AlphaFoldDB" id="A0AAP4U225"/>
<dbReference type="RefSeq" id="WP_054554960.1">
    <property type="nucleotide sequence ID" value="NZ_JAUORK010000029.1"/>
</dbReference>
<dbReference type="Proteomes" id="UP001170481">
    <property type="component" value="Unassembled WGS sequence"/>
</dbReference>
<comment type="caution">
    <text evidence="2">The sequence shown here is derived from an EMBL/GenBank/DDBJ whole genome shotgun (WGS) entry which is preliminary data.</text>
</comment>
<reference evidence="2" key="1">
    <citation type="submission" date="2023-07" db="EMBL/GenBank/DDBJ databases">
        <title>Genome content predicts the carbon catabolic preferences of heterotrophic bacteria.</title>
        <authorList>
            <person name="Gralka M."/>
        </authorList>
    </citation>
    <scope>NUCLEOTIDE SEQUENCE</scope>
    <source>
        <strain evidence="2">C2R13</strain>
    </source>
</reference>
<dbReference type="EMBL" id="JAUORK010000029">
    <property type="protein sequence ID" value="MDO6673662.1"/>
    <property type="molecule type" value="Genomic_DNA"/>
</dbReference>
<evidence type="ECO:0000313" key="2">
    <source>
        <dbReference type="EMBL" id="MDO6673662.1"/>
    </source>
</evidence>
<protein>
    <recommendedName>
        <fullName evidence="4">Secreted protein</fullName>
    </recommendedName>
</protein>
<feature type="signal peptide" evidence="1">
    <location>
        <begin position="1"/>
        <end position="25"/>
    </location>
</feature>
<evidence type="ECO:0000256" key="1">
    <source>
        <dbReference type="SAM" id="SignalP"/>
    </source>
</evidence>
<evidence type="ECO:0000313" key="3">
    <source>
        <dbReference type="Proteomes" id="UP001170481"/>
    </source>
</evidence>
<feature type="chain" id="PRO_5042818561" description="Secreted protein" evidence="1">
    <location>
        <begin position="26"/>
        <end position="213"/>
    </location>
</feature>
<evidence type="ECO:0008006" key="4">
    <source>
        <dbReference type="Google" id="ProtNLM"/>
    </source>
</evidence>
<name>A0AAP4U225_9GAMM</name>
<organism evidence="2 3">
    <name type="scientific">Cobetia amphilecti</name>
    <dbReference type="NCBI Taxonomy" id="1055104"/>
    <lineage>
        <taxon>Bacteria</taxon>
        <taxon>Pseudomonadati</taxon>
        <taxon>Pseudomonadota</taxon>
        <taxon>Gammaproteobacteria</taxon>
        <taxon>Oceanospirillales</taxon>
        <taxon>Halomonadaceae</taxon>
        <taxon>Cobetia</taxon>
    </lineage>
</organism>
<keyword evidence="1" id="KW-0732">Signal</keyword>
<accession>A0AAP4U225</accession>
<sequence>MTHVMRQRLKLVALLGLLSAPLPLAWAMLSAQVGIPEGRVANGALLPKVKPLTDWSLDYLVTENATDNVTENATGNATDGAVSAKEAPGMPPLAARGADEQRFWLSWPEPNQPQLAAAQAERWWRLHRALGKEAPRLGRLVVAEKAFVHPQVPGEQRALGRWPAPNDTTSAPHQLRLIDPHGQVVVAYGPEITPQAVMKDVRRLLKRNPVGPR</sequence>